<dbReference type="eggNOG" id="COG0457">
    <property type="taxonomic scope" value="Bacteria"/>
</dbReference>
<dbReference type="GO" id="GO:0000127">
    <property type="term" value="C:transcription factor TFIIIC complex"/>
    <property type="evidence" value="ECO:0007669"/>
    <property type="project" value="TreeGrafter"/>
</dbReference>
<dbReference type="InterPro" id="IPR011990">
    <property type="entry name" value="TPR-like_helical_dom_sf"/>
</dbReference>
<reference evidence="1" key="1">
    <citation type="submission" date="2010-07" db="EMBL/GenBank/DDBJ databases">
        <authorList>
            <person name="Muzny D."/>
            <person name="Qin X."/>
            <person name="Deng J."/>
            <person name="Jiang H."/>
            <person name="Liu Y."/>
            <person name="Qu J."/>
            <person name="Song X.-Z."/>
            <person name="Zhang L."/>
            <person name="Thornton R."/>
            <person name="Coyle M."/>
            <person name="Francisco L."/>
            <person name="Jackson L."/>
            <person name="Javaid M."/>
            <person name="Korchina V."/>
            <person name="Kovar C."/>
            <person name="Mata R."/>
            <person name="Mathew T."/>
            <person name="Ngo R."/>
            <person name="Nguyen L."/>
            <person name="Nguyen N."/>
            <person name="Okwuonu G."/>
            <person name="Ongeri F."/>
            <person name="Pham C."/>
            <person name="Simmons D."/>
            <person name="Wilczek-Boney K."/>
            <person name="Hale W."/>
            <person name="Jakkamsetti A."/>
            <person name="Pham P."/>
            <person name="Ruth R."/>
            <person name="San Lucas F."/>
            <person name="Warren J."/>
            <person name="Zhang J."/>
            <person name="Zhao Z."/>
            <person name="Zhou C."/>
            <person name="Zhu D."/>
            <person name="Lee S."/>
            <person name="Bess C."/>
            <person name="Blankenburg K."/>
            <person name="Forbes L."/>
            <person name="Fu Q."/>
            <person name="Gubbala S."/>
            <person name="Hirani K."/>
            <person name="Jayaseelan J.C."/>
            <person name="Lara F."/>
            <person name="Munidasa M."/>
            <person name="Palculict T."/>
            <person name="Patil S."/>
            <person name="Pu L.-L."/>
            <person name="Saada N."/>
            <person name="Tang L."/>
            <person name="Weissenberger G."/>
            <person name="Zhu Y."/>
            <person name="Hemphill L."/>
            <person name="Shang Y."/>
            <person name="Youmans B."/>
            <person name="Ayvaz T."/>
            <person name="Ross M."/>
            <person name="Santibanez J."/>
            <person name="Aqrawi P."/>
            <person name="Gross S."/>
            <person name="Joshi V."/>
            <person name="Fowler G."/>
            <person name="Nazareth L."/>
            <person name="Reid J."/>
            <person name="Worley K."/>
            <person name="Petrosino J."/>
            <person name="Highlander S."/>
            <person name="Gibbs R."/>
        </authorList>
    </citation>
    <scope>NUCLEOTIDE SEQUENCE [LARGE SCALE GENOMIC DNA]</scope>
    <source>
        <strain evidence="1">DSM 20284</strain>
    </source>
</reference>
<keyword evidence="2" id="KW-1185">Reference proteome</keyword>
<dbReference type="InterPro" id="IPR039340">
    <property type="entry name" value="Tfc4/TFIIIC-102/Sfc4"/>
</dbReference>
<dbReference type="Proteomes" id="UP000004470">
    <property type="component" value="Unassembled WGS sequence"/>
</dbReference>
<gene>
    <name evidence="1" type="ORF">HMPREF0623_0504</name>
</gene>
<dbReference type="Pfam" id="PF13432">
    <property type="entry name" value="TPR_16"/>
    <property type="match status" value="1"/>
</dbReference>
<comment type="caution">
    <text evidence="1">The sequence shown here is derived from an EMBL/GenBank/DDBJ whole genome shotgun (WGS) entry which is preliminary data.</text>
</comment>
<dbReference type="HOGENOM" id="CLU_032389_1_0_9"/>
<dbReference type="InterPro" id="IPR019734">
    <property type="entry name" value="TPR_rpt"/>
</dbReference>
<accession>E0NDY2</accession>
<dbReference type="GO" id="GO:0006383">
    <property type="term" value="P:transcription by RNA polymerase III"/>
    <property type="evidence" value="ECO:0007669"/>
    <property type="project" value="InterPro"/>
</dbReference>
<sequence length="433" mass="49393">MLAFCLPVKIMNNEEANYSKRALDALESGQIDEFNRLYGWALRKDDDETLYNLAGELYALGFDGKALRIYEKLIERYPGDHELPVLAAEILVDQGENDRALANLEKIPEDSEFYVSALMVEADLYQTEELYEVSERKLLAAEQLAPDEPAIQLALGELYYTMQDYPKAVTYYLRLIKQGIPMMSQINIVERLAASYAASGKFEKAIAYYEQIHDEDLTPDILMQEGITYLQLNEVQRAQTVLEKVVDMDSSYSSVYPYLIDAYRRDEEWDKGLTAAQEGLAADQYNPDLYLLAAEMAEHAHDDELVEKYLQKAVELAPDNQAAIIRITDFYNRQGRYAETLNYATDEITDAQLNWNVALAEWKTEDFAGAQKHFSAAANDLADSAPFLLDWYHFSKENGQLEQAVDVARKYVKLVPTDLNMQDELADLEVQGY</sequence>
<evidence type="ECO:0000313" key="1">
    <source>
        <dbReference type="EMBL" id="EFL96453.1"/>
    </source>
</evidence>
<dbReference type="EMBL" id="AEEG01000002">
    <property type="protein sequence ID" value="EFL96453.1"/>
    <property type="molecule type" value="Genomic_DNA"/>
</dbReference>
<proteinExistence type="predicted"/>
<dbReference type="SUPFAM" id="SSF48452">
    <property type="entry name" value="TPR-like"/>
    <property type="match status" value="1"/>
</dbReference>
<dbReference type="PANTHER" id="PTHR23082">
    <property type="entry name" value="TRANSCRIPTION INITIATION FACTOR IIIC TFIIIC , POLYPEPTIDE 3-RELATED"/>
    <property type="match status" value="1"/>
</dbReference>
<name>E0NDY2_PEDAC</name>
<dbReference type="PANTHER" id="PTHR23082:SF0">
    <property type="entry name" value="GENERAL TRANSCRIPTION FACTOR 3C POLYPEPTIDE 3"/>
    <property type="match status" value="1"/>
</dbReference>
<evidence type="ECO:0000313" key="2">
    <source>
        <dbReference type="Proteomes" id="UP000004470"/>
    </source>
</evidence>
<organism evidence="1 2">
    <name type="scientific">Pediococcus acidilactici DSM 20284</name>
    <dbReference type="NCBI Taxonomy" id="862514"/>
    <lineage>
        <taxon>Bacteria</taxon>
        <taxon>Bacillati</taxon>
        <taxon>Bacillota</taxon>
        <taxon>Bacilli</taxon>
        <taxon>Lactobacillales</taxon>
        <taxon>Lactobacillaceae</taxon>
        <taxon>Pediococcus</taxon>
        <taxon>Pediococcus acidilactici group</taxon>
    </lineage>
</organism>
<dbReference type="SMART" id="SM00028">
    <property type="entry name" value="TPR"/>
    <property type="match status" value="5"/>
</dbReference>
<dbReference type="Pfam" id="PF13181">
    <property type="entry name" value="TPR_8"/>
    <property type="match status" value="1"/>
</dbReference>
<dbReference type="Pfam" id="PF13176">
    <property type="entry name" value="TPR_7"/>
    <property type="match status" value="1"/>
</dbReference>
<dbReference type="AlphaFoldDB" id="E0NDY2"/>
<dbReference type="Gene3D" id="1.25.40.10">
    <property type="entry name" value="Tetratricopeptide repeat domain"/>
    <property type="match status" value="2"/>
</dbReference>
<protein>
    <submittedName>
        <fullName evidence="1">Tetratricopeptide repeat protein</fullName>
    </submittedName>
</protein>